<dbReference type="GO" id="GO:0071468">
    <property type="term" value="P:cellular response to acidic pH"/>
    <property type="evidence" value="ECO:0007669"/>
    <property type="project" value="InterPro"/>
</dbReference>
<evidence type="ECO:0000313" key="1">
    <source>
        <dbReference type="EMBL" id="SOD60337.1"/>
    </source>
</evidence>
<dbReference type="RefSeq" id="WP_097098109.1">
    <property type="nucleotide sequence ID" value="NZ_OCMY01000002.1"/>
</dbReference>
<dbReference type="InterPro" id="IPR024753">
    <property type="entry name" value="AriR"/>
</dbReference>
<dbReference type="EMBL" id="OCMY01000002">
    <property type="protein sequence ID" value="SOD60337.1"/>
    <property type="molecule type" value="Genomic_DNA"/>
</dbReference>
<dbReference type="OrthoDB" id="6629193at2"/>
<dbReference type="Proteomes" id="UP000219271">
    <property type="component" value="Unassembled WGS sequence"/>
</dbReference>
<dbReference type="Pfam" id="PF10798">
    <property type="entry name" value="YmgB"/>
    <property type="match status" value="1"/>
</dbReference>
<gene>
    <name evidence="1" type="ORF">SAMN06273570_4664</name>
</gene>
<proteinExistence type="predicted"/>
<name>A0A286DNP3_9GAMM</name>
<keyword evidence="2" id="KW-1185">Reference proteome</keyword>
<organism evidence="1 2">
    <name type="scientific">Candidatus Pantoea floridensis</name>
    <dbReference type="NCBI Taxonomy" id="1938870"/>
    <lineage>
        <taxon>Bacteria</taxon>
        <taxon>Pseudomonadati</taxon>
        <taxon>Pseudomonadota</taxon>
        <taxon>Gammaproteobacteria</taxon>
        <taxon>Enterobacterales</taxon>
        <taxon>Erwiniaceae</taxon>
        <taxon>Pantoea</taxon>
    </lineage>
</organism>
<dbReference type="AlphaFoldDB" id="A0A286DNP3"/>
<sequence>MQQNTTESDLQSFLHSTGDQFDEEKQVIGAIVKSLLTERGRVTNKAIILSLIAELESTNDIEQLDVLRNCLEIVVGRTPDDDK</sequence>
<reference evidence="2" key="1">
    <citation type="submission" date="2017-09" db="EMBL/GenBank/DDBJ databases">
        <authorList>
            <person name="Varghese N."/>
            <person name="Submissions S."/>
        </authorList>
    </citation>
    <scope>NUCLEOTIDE SEQUENCE [LARGE SCALE GENOMIC DNA]</scope>
    <source>
        <strain evidence="2">JKS000234</strain>
    </source>
</reference>
<accession>A0A286DNP3</accession>
<dbReference type="Gene3D" id="1.20.5.5260">
    <property type="match status" value="1"/>
</dbReference>
<protein>
    <submittedName>
        <fullName evidence="1">Biofilm development protein YmgB/AriR</fullName>
    </submittedName>
</protein>
<evidence type="ECO:0000313" key="2">
    <source>
        <dbReference type="Proteomes" id="UP000219271"/>
    </source>
</evidence>